<keyword evidence="3 4" id="KW-0472">Membrane</keyword>
<dbReference type="EMBL" id="JAKRYL010000014">
    <property type="protein sequence ID" value="MCL7748321.1"/>
    <property type="molecule type" value="Genomic_DNA"/>
</dbReference>
<reference evidence="6" key="1">
    <citation type="submission" date="2022-02" db="EMBL/GenBank/DDBJ databases">
        <title>Halalkalibacter sp. nov. isolated from Lonar Lake, India.</title>
        <authorList>
            <person name="Joshi A."/>
            <person name="Thite S."/>
            <person name="Lodha T."/>
        </authorList>
    </citation>
    <scope>NUCLEOTIDE SEQUENCE</scope>
    <source>
        <strain evidence="6">MEB205</strain>
    </source>
</reference>
<accession>A0A9X2CU81</accession>
<feature type="transmembrane region" description="Helical" evidence="5">
    <location>
        <begin position="392"/>
        <end position="412"/>
    </location>
</feature>
<dbReference type="PANTHER" id="PTHR22550">
    <property type="entry name" value="SPORE GERMINATION PROTEIN"/>
    <property type="match status" value="1"/>
</dbReference>
<dbReference type="InterPro" id="IPR004995">
    <property type="entry name" value="Spore_Ger"/>
</dbReference>
<name>A0A9X2CU81_9BACI</name>
<evidence type="ECO:0000313" key="6">
    <source>
        <dbReference type="EMBL" id="MCL7748321.1"/>
    </source>
</evidence>
<dbReference type="RefSeq" id="WP_250097207.1">
    <property type="nucleotide sequence ID" value="NZ_JAKRYL010000014.1"/>
</dbReference>
<dbReference type="PANTHER" id="PTHR22550:SF5">
    <property type="entry name" value="LEUCINE ZIPPER PROTEIN 4"/>
    <property type="match status" value="1"/>
</dbReference>
<dbReference type="InterPro" id="IPR050768">
    <property type="entry name" value="UPF0353/GerABKA_families"/>
</dbReference>
<gene>
    <name evidence="6" type="ORF">MF646_14420</name>
</gene>
<protein>
    <submittedName>
        <fullName evidence="6">Spore germination protein</fullName>
    </submittedName>
</protein>
<dbReference type="PIRSF" id="PIRSF005690">
    <property type="entry name" value="GerBA"/>
    <property type="match status" value="1"/>
</dbReference>
<keyword evidence="5" id="KW-1133">Transmembrane helix</keyword>
<feature type="transmembrane region" description="Helical" evidence="5">
    <location>
        <begin position="368"/>
        <end position="386"/>
    </location>
</feature>
<dbReference type="AlphaFoldDB" id="A0A9X2CU81"/>
<dbReference type="GO" id="GO:0005886">
    <property type="term" value="C:plasma membrane"/>
    <property type="evidence" value="ECO:0007669"/>
    <property type="project" value="UniProtKB-SubCell"/>
</dbReference>
<feature type="transmembrane region" description="Helical" evidence="5">
    <location>
        <begin position="424"/>
        <end position="446"/>
    </location>
</feature>
<evidence type="ECO:0000256" key="5">
    <source>
        <dbReference type="SAM" id="Phobius"/>
    </source>
</evidence>
<evidence type="ECO:0000256" key="2">
    <source>
        <dbReference type="ARBA" id="ARBA00005278"/>
    </source>
</evidence>
<feature type="transmembrane region" description="Helical" evidence="5">
    <location>
        <begin position="296"/>
        <end position="318"/>
    </location>
</feature>
<dbReference type="GO" id="GO:0009847">
    <property type="term" value="P:spore germination"/>
    <property type="evidence" value="ECO:0007669"/>
    <property type="project" value="UniProtKB-UniRule"/>
</dbReference>
<comment type="subcellular location">
    <subcellularLocation>
        <location evidence="4">Cell membrane</location>
    </subcellularLocation>
    <subcellularLocation>
        <location evidence="1">Membrane</location>
        <topology evidence="1">Multi-pass membrane protein</topology>
    </subcellularLocation>
</comment>
<dbReference type="Proteomes" id="UP001139150">
    <property type="component" value="Unassembled WGS sequence"/>
</dbReference>
<organism evidence="6 7">
    <name type="scientific">Halalkalibacter alkaliphilus</name>
    <dbReference type="NCBI Taxonomy" id="2917993"/>
    <lineage>
        <taxon>Bacteria</taxon>
        <taxon>Bacillati</taxon>
        <taxon>Bacillota</taxon>
        <taxon>Bacilli</taxon>
        <taxon>Bacillales</taxon>
        <taxon>Bacillaceae</taxon>
        <taxon>Halalkalibacter</taxon>
    </lineage>
</organism>
<evidence type="ECO:0000256" key="1">
    <source>
        <dbReference type="ARBA" id="ARBA00004141"/>
    </source>
</evidence>
<feature type="transmembrane region" description="Helical" evidence="5">
    <location>
        <begin position="338"/>
        <end position="356"/>
    </location>
</feature>
<proteinExistence type="inferred from homology"/>
<keyword evidence="7" id="KW-1185">Reference proteome</keyword>
<evidence type="ECO:0000256" key="4">
    <source>
        <dbReference type="PIRNR" id="PIRNR005690"/>
    </source>
</evidence>
<dbReference type="Pfam" id="PF03323">
    <property type="entry name" value="GerA"/>
    <property type="match status" value="1"/>
</dbReference>
<sequence length="492" mass="55516">MKKPIEISQSLSDNQKKIEATLSNCHDLRIYSWQYGPELKYRAFSVYLESLVQNKQTNYMKASMQDLVTHEVGPVTDITVEDVITFFEHHGVSDQNALLVENFDNAVTKIMSGHIVIFFDQWEKALAYNDLSVNKRQVTEPATESVVKGPRESTIEQLDINIGLLRIRLQNPRFKIEKLKTGGETQTEIAFGYLEGKVDQETLSEFKRRINYVKESEILETGYIEQLIEDSKASPFPQYRYTERPDVAIAAILQGKIVVLVQGTGSILICPGLFTEFFQASEDYYQRSIFSSLVRLIRIISFYIAFTLPSVYIALTTFHSELIPTNLLMSIIDTREGLPLPAFLEAVIMVFFFELLREAGIRLPQPIGSAISIVGALIIGDAAISAHITSPLMVIVVALTGIASFAIPQYDIAIAIRILQLPMMIFAATLGGFGIMIFLLIIFLHLTNLRSLGQPYLSPLAPLKPKQLLDVFMRKPQKWMESPNQNPKRKLD</sequence>
<evidence type="ECO:0000313" key="7">
    <source>
        <dbReference type="Proteomes" id="UP001139150"/>
    </source>
</evidence>
<evidence type="ECO:0000256" key="3">
    <source>
        <dbReference type="ARBA" id="ARBA00023136"/>
    </source>
</evidence>
<comment type="caution">
    <text evidence="6">The sequence shown here is derived from an EMBL/GenBank/DDBJ whole genome shotgun (WGS) entry which is preliminary data.</text>
</comment>
<keyword evidence="5" id="KW-0812">Transmembrane</keyword>
<comment type="similarity">
    <text evidence="2 4">Belongs to the GerABKA family.</text>
</comment>